<dbReference type="RefSeq" id="WP_008583333.1">
    <property type="nucleotide sequence ID" value="NZ_CP007035.1"/>
</dbReference>
<dbReference type="EMBL" id="CP007035">
    <property type="protein sequence ID" value="AHF14605.1"/>
    <property type="molecule type" value="Genomic_DNA"/>
</dbReference>
<dbReference type="Gene3D" id="2.120.10.10">
    <property type="match status" value="1"/>
</dbReference>
<keyword evidence="4" id="KW-1185">Reference proteome</keyword>
<feature type="chain" id="PRO_5004788190" evidence="1">
    <location>
        <begin position="23"/>
        <end position="397"/>
    </location>
</feature>
<proteinExistence type="predicted"/>
<dbReference type="HOGENOM" id="CLU_694134_0_0_10"/>
<dbReference type="AlphaFoldDB" id="W0EUX4"/>
<dbReference type="KEGG" id="nso:NIASO_04205"/>
<reference evidence="3 4" key="1">
    <citation type="submission" date="2013-12" db="EMBL/GenBank/DDBJ databases">
        <authorList>
            <consortium name="DOE Joint Genome Institute"/>
            <person name="Eisen J."/>
            <person name="Huntemann M."/>
            <person name="Han J."/>
            <person name="Chen A."/>
            <person name="Kyrpides N."/>
            <person name="Mavromatis K."/>
            <person name="Markowitz V."/>
            <person name="Palaniappan K."/>
            <person name="Ivanova N."/>
            <person name="Schaumberg A."/>
            <person name="Pati A."/>
            <person name="Liolios K."/>
            <person name="Nordberg H.P."/>
            <person name="Cantor M.N."/>
            <person name="Hua S.X."/>
            <person name="Woyke T."/>
        </authorList>
    </citation>
    <scope>NUCLEOTIDE SEQUENCE [LARGE SCALE GENOMIC DNA]</scope>
    <source>
        <strain evidence="4">DSM 19437</strain>
    </source>
</reference>
<dbReference type="CDD" id="cd15482">
    <property type="entry name" value="Sialidase_non-viral"/>
    <property type="match status" value="1"/>
</dbReference>
<dbReference type="STRING" id="929713.NIASO_04205"/>
<dbReference type="PANTHER" id="PTHR43752">
    <property type="entry name" value="BNR/ASP-BOX REPEAT FAMILY PROTEIN"/>
    <property type="match status" value="1"/>
</dbReference>
<name>W0EUX4_9BACT</name>
<dbReference type="InterPro" id="IPR011040">
    <property type="entry name" value="Sialidase"/>
</dbReference>
<evidence type="ECO:0000259" key="2">
    <source>
        <dbReference type="Pfam" id="PF13088"/>
    </source>
</evidence>
<keyword evidence="1" id="KW-0732">Signal</keyword>
<dbReference type="GO" id="GO:0016787">
    <property type="term" value="F:hydrolase activity"/>
    <property type="evidence" value="ECO:0007669"/>
    <property type="project" value="UniProtKB-KW"/>
</dbReference>
<dbReference type="Proteomes" id="UP000003586">
    <property type="component" value="Chromosome"/>
</dbReference>
<dbReference type="Pfam" id="PF13088">
    <property type="entry name" value="BNR_2"/>
    <property type="match status" value="1"/>
</dbReference>
<dbReference type="eggNOG" id="COG4409">
    <property type="taxonomic scope" value="Bacteria"/>
</dbReference>
<evidence type="ECO:0000256" key="1">
    <source>
        <dbReference type="SAM" id="SignalP"/>
    </source>
</evidence>
<dbReference type="SUPFAM" id="SSF50939">
    <property type="entry name" value="Sialidases"/>
    <property type="match status" value="2"/>
</dbReference>
<sequence length="397" mass="44298">MKALQLLLFIFLSFFISVSVCGQVQPAFDKHTGSIIDNHTWIPREAQPLQKLPNAGPYIQLHNGILLTVDSSSCFTSSDKGKTWKQTGIFANSSSFKIGGEHVLLETSRGMLILAFSNLREASHLIWDSVAFDFKEAILPTYVTRSLDGGRTWETPQKLHNSWTGANRSIIETRSGAVVFTSMMMRHNPCHHTVLTYTSFNDGKDWTRSNIIDLGGRGDHSGVTESCIVQLNDGRLWQLIRTNWGCLWQAYSKDEGLTWTDISTSTIDASSAPAMVKRLSSGRLILLWNRRFPSGGNTYPMRGGNGSRFSEVAVINHREELSVSLSDDDGKSWSVPKVIAKNLQYPNQDKMASWIAYPFVLEPEPGLLWITTMQGGLKISIKESDCSNRGKAPFGRY</sequence>
<protein>
    <submittedName>
        <fullName evidence="3">Glycosyl hydrolase</fullName>
    </submittedName>
</protein>
<evidence type="ECO:0000313" key="4">
    <source>
        <dbReference type="Proteomes" id="UP000003586"/>
    </source>
</evidence>
<feature type="domain" description="Sialidase" evidence="2">
    <location>
        <begin position="142"/>
        <end position="346"/>
    </location>
</feature>
<dbReference type="PANTHER" id="PTHR43752:SF2">
    <property type="entry name" value="BNR_ASP-BOX REPEAT FAMILY PROTEIN"/>
    <property type="match status" value="1"/>
</dbReference>
<accession>W0EUX4</accession>
<keyword evidence="3" id="KW-0378">Hydrolase</keyword>
<organism evidence="3 4">
    <name type="scientific">Niabella soli DSM 19437</name>
    <dbReference type="NCBI Taxonomy" id="929713"/>
    <lineage>
        <taxon>Bacteria</taxon>
        <taxon>Pseudomonadati</taxon>
        <taxon>Bacteroidota</taxon>
        <taxon>Chitinophagia</taxon>
        <taxon>Chitinophagales</taxon>
        <taxon>Chitinophagaceae</taxon>
        <taxon>Niabella</taxon>
    </lineage>
</organism>
<evidence type="ECO:0000313" key="3">
    <source>
        <dbReference type="EMBL" id="AHF14605.1"/>
    </source>
</evidence>
<gene>
    <name evidence="3" type="ORF">NIASO_04205</name>
</gene>
<feature type="signal peptide" evidence="1">
    <location>
        <begin position="1"/>
        <end position="22"/>
    </location>
</feature>
<dbReference type="OrthoDB" id="7294637at2"/>
<dbReference type="InterPro" id="IPR036278">
    <property type="entry name" value="Sialidase_sf"/>
</dbReference>